<dbReference type="PANTHER" id="PTHR30461">
    <property type="entry name" value="DNA-INVERTASE FROM LAMBDOID PROPHAGE"/>
    <property type="match status" value="1"/>
</dbReference>
<gene>
    <name evidence="5" type="ORF">BJ976_002368</name>
</gene>
<organism evidence="5 6">
    <name type="scientific">Micrococcus flavus</name>
    <dbReference type="NCBI Taxonomy" id="384602"/>
    <lineage>
        <taxon>Bacteria</taxon>
        <taxon>Bacillati</taxon>
        <taxon>Actinomycetota</taxon>
        <taxon>Actinomycetes</taxon>
        <taxon>Micrococcales</taxon>
        <taxon>Micrococcaceae</taxon>
        <taxon>Micrococcus</taxon>
    </lineage>
</organism>
<dbReference type="Pfam" id="PF00239">
    <property type="entry name" value="Resolvase"/>
    <property type="match status" value="1"/>
</dbReference>
<keyword evidence="6" id="KW-1185">Reference proteome</keyword>
<name>A0A4Y8WWD0_9MICC</name>
<dbReference type="InterPro" id="IPR036162">
    <property type="entry name" value="Resolvase-like_N_sf"/>
</dbReference>
<evidence type="ECO:0000256" key="4">
    <source>
        <dbReference type="ARBA" id="ARBA00023172"/>
    </source>
</evidence>
<reference evidence="5 6" key="1">
    <citation type="submission" date="2020-08" db="EMBL/GenBank/DDBJ databases">
        <title>Sequencing the genomes of 1000 actinobacteria strains.</title>
        <authorList>
            <person name="Klenk H.-P."/>
        </authorList>
    </citation>
    <scope>NUCLEOTIDE SEQUENCE [LARGE SCALE GENOMIC DNA]</scope>
    <source>
        <strain evidence="5 6">DSM 19079</strain>
    </source>
</reference>
<dbReference type="PROSITE" id="PS51736">
    <property type="entry name" value="RECOMBINASES_3"/>
    <property type="match status" value="1"/>
</dbReference>
<dbReference type="OrthoDB" id="3621759at2"/>
<dbReference type="InterPro" id="IPR050639">
    <property type="entry name" value="SSR_resolvase"/>
</dbReference>
<proteinExistence type="inferred from homology"/>
<comment type="similarity">
    <text evidence="1">Belongs to the site-specific recombinase resolvase family.</text>
</comment>
<dbReference type="Gene3D" id="3.40.50.1390">
    <property type="entry name" value="Resolvase, N-terminal catalytic domain"/>
    <property type="match status" value="1"/>
</dbReference>
<keyword evidence="4" id="KW-0233">DNA recombination</keyword>
<comment type="caution">
    <text evidence="5">The sequence shown here is derived from an EMBL/GenBank/DDBJ whole genome shotgun (WGS) entry which is preliminary data.</text>
</comment>
<protein>
    <submittedName>
        <fullName evidence="5">DNA invertase Pin-like site-specific DNA recombinase</fullName>
    </submittedName>
</protein>
<dbReference type="AlphaFoldDB" id="A0A4Y8WWD0"/>
<dbReference type="Gene3D" id="1.10.10.60">
    <property type="entry name" value="Homeodomain-like"/>
    <property type="match status" value="1"/>
</dbReference>
<dbReference type="SUPFAM" id="SSF53041">
    <property type="entry name" value="Resolvase-like"/>
    <property type="match status" value="1"/>
</dbReference>
<dbReference type="RefSeq" id="WP_135030770.1">
    <property type="nucleotide sequence ID" value="NZ_BMLA01000013.1"/>
</dbReference>
<evidence type="ECO:0000256" key="2">
    <source>
        <dbReference type="ARBA" id="ARBA00022908"/>
    </source>
</evidence>
<dbReference type="InterPro" id="IPR006119">
    <property type="entry name" value="Resolv_N"/>
</dbReference>
<dbReference type="SMART" id="SM00857">
    <property type="entry name" value="Resolvase"/>
    <property type="match status" value="1"/>
</dbReference>
<dbReference type="PROSITE" id="PS00397">
    <property type="entry name" value="RECOMBINASES_1"/>
    <property type="match status" value="1"/>
</dbReference>
<dbReference type="PANTHER" id="PTHR30461:SF2">
    <property type="entry name" value="SERINE RECOMBINASE PINE-RELATED"/>
    <property type="match status" value="1"/>
</dbReference>
<dbReference type="InterPro" id="IPR006118">
    <property type="entry name" value="Recombinase_CS"/>
</dbReference>
<keyword evidence="3" id="KW-0238">DNA-binding</keyword>
<dbReference type="InterPro" id="IPR009057">
    <property type="entry name" value="Homeodomain-like_sf"/>
</dbReference>
<evidence type="ECO:0000256" key="1">
    <source>
        <dbReference type="ARBA" id="ARBA00009913"/>
    </source>
</evidence>
<accession>A0A4Y8WWD0</accession>
<dbReference type="Proteomes" id="UP000560081">
    <property type="component" value="Unassembled WGS sequence"/>
</dbReference>
<evidence type="ECO:0000313" key="5">
    <source>
        <dbReference type="EMBL" id="MBB4883960.1"/>
    </source>
</evidence>
<keyword evidence="2" id="KW-0229">DNA integration</keyword>
<dbReference type="GO" id="GO:0003677">
    <property type="term" value="F:DNA binding"/>
    <property type="evidence" value="ECO:0007669"/>
    <property type="project" value="UniProtKB-KW"/>
</dbReference>
<sequence length="222" mass="24151">MSIPPHPEQRTLPEPSAVVGYARVSTPGQAESLTEQRERLTELGAVRVFEDVASGSRADRPGLAAARDYLRPGDTLTVTRLDRLGRSMLDTLTTLHELAETGVRVRALDLDLDTGTAAGRMVVNVMSALAEYERQLLIERTHEGLAHARARGRVGGRRRVLTEEQVQAIETISEAGTLSVADLATMYGVSQRTITRVRAGAYRRNKADEGKGSHTLVVRTGV</sequence>
<dbReference type="EMBL" id="JACHMC010000002">
    <property type="protein sequence ID" value="MBB4883960.1"/>
    <property type="molecule type" value="Genomic_DNA"/>
</dbReference>
<dbReference type="GO" id="GO:0015074">
    <property type="term" value="P:DNA integration"/>
    <property type="evidence" value="ECO:0007669"/>
    <property type="project" value="UniProtKB-KW"/>
</dbReference>
<evidence type="ECO:0000313" key="6">
    <source>
        <dbReference type="Proteomes" id="UP000560081"/>
    </source>
</evidence>
<dbReference type="CDD" id="cd03768">
    <property type="entry name" value="SR_ResInv"/>
    <property type="match status" value="1"/>
</dbReference>
<dbReference type="GO" id="GO:0000150">
    <property type="term" value="F:DNA strand exchange activity"/>
    <property type="evidence" value="ECO:0007669"/>
    <property type="project" value="InterPro"/>
</dbReference>
<evidence type="ECO:0000256" key="3">
    <source>
        <dbReference type="ARBA" id="ARBA00023125"/>
    </source>
</evidence>
<dbReference type="SUPFAM" id="SSF46689">
    <property type="entry name" value="Homeodomain-like"/>
    <property type="match status" value="1"/>
</dbReference>